<reference evidence="2 4" key="1">
    <citation type="submission" date="2018-06" db="EMBL/GenBank/DDBJ databases">
        <title>Genomic Encyclopedia of Archaeal and Bacterial Type Strains, Phase II (KMG-II): from individual species to whole genera.</title>
        <authorList>
            <person name="Goeker M."/>
        </authorList>
    </citation>
    <scope>NUCLEOTIDE SEQUENCE [LARGE SCALE GENOMIC DNA]</scope>
    <source>
        <strain evidence="2 4">DSM 18710</strain>
    </source>
</reference>
<evidence type="ECO:0000313" key="5">
    <source>
        <dbReference type="Proteomes" id="UP000254235"/>
    </source>
</evidence>
<protein>
    <submittedName>
        <fullName evidence="3">Uncharacterized protein</fullName>
    </submittedName>
</protein>
<evidence type="ECO:0000313" key="4">
    <source>
        <dbReference type="Proteomes" id="UP000249852"/>
    </source>
</evidence>
<keyword evidence="1" id="KW-0472">Membrane</keyword>
<feature type="transmembrane region" description="Helical" evidence="1">
    <location>
        <begin position="96"/>
        <end position="119"/>
    </location>
</feature>
<reference evidence="3 5" key="2">
    <citation type="submission" date="2018-06" db="EMBL/GenBank/DDBJ databases">
        <authorList>
            <consortium name="Pathogen Informatics"/>
            <person name="Doyle S."/>
        </authorList>
    </citation>
    <scope>NUCLEOTIDE SEQUENCE [LARGE SCALE GENOMIC DNA]</scope>
    <source>
        <strain evidence="3 5">NCTC13043</strain>
    </source>
</reference>
<evidence type="ECO:0000313" key="3">
    <source>
        <dbReference type="EMBL" id="SUC37825.1"/>
    </source>
</evidence>
<dbReference type="OrthoDB" id="1081290at2"/>
<dbReference type="AlphaFoldDB" id="A0A379GA41"/>
<sequence length="236" mass="27764">MDASTFYLCLFLWWACCYVITSYLVNPSHVRWNNPIKQSRFVVLSALAVSFLSFIAHSYVYIEEYQAKNNIEFKSISHFFSCLTNPQSKPIFEADYFLLIVVIVVISIIPLIQHLRLIWWISRHPHYSILTFKVIPEMPPRKISIFSIDNKYSCGGRYILSYYKYLVLPGKHKYEFWLGVLRGRGVYRRLFGQEMELDLLAGHQYVVEEDAMVDEFHVYDSCSAPETDNDIVETRK</sequence>
<name>A0A379GA41_9BACT</name>
<feature type="transmembrane region" description="Helical" evidence="1">
    <location>
        <begin position="41"/>
        <end position="62"/>
    </location>
</feature>
<accession>A0A379GA41</accession>
<evidence type="ECO:0000313" key="2">
    <source>
        <dbReference type="EMBL" id="RAS45418.1"/>
    </source>
</evidence>
<keyword evidence="1" id="KW-1133">Transmembrane helix</keyword>
<dbReference type="RefSeq" id="WP_040595758.1">
    <property type="nucleotide sequence ID" value="NZ_CAKAQN010000046.1"/>
</dbReference>
<evidence type="ECO:0000256" key="1">
    <source>
        <dbReference type="SAM" id="Phobius"/>
    </source>
</evidence>
<dbReference type="Proteomes" id="UP000249852">
    <property type="component" value="Unassembled WGS sequence"/>
</dbReference>
<feature type="transmembrane region" description="Helical" evidence="1">
    <location>
        <begin position="6"/>
        <end position="25"/>
    </location>
</feature>
<dbReference type="EMBL" id="QLTQ01000011">
    <property type="protein sequence ID" value="RAS45418.1"/>
    <property type="molecule type" value="Genomic_DNA"/>
</dbReference>
<gene>
    <name evidence="2" type="ORF">BC673_11136</name>
    <name evidence="3" type="ORF">NCTC13043_02323</name>
</gene>
<organism evidence="3 5">
    <name type="scientific">Prevotella pallens</name>
    <dbReference type="NCBI Taxonomy" id="60133"/>
    <lineage>
        <taxon>Bacteria</taxon>
        <taxon>Pseudomonadati</taxon>
        <taxon>Bacteroidota</taxon>
        <taxon>Bacteroidia</taxon>
        <taxon>Bacteroidales</taxon>
        <taxon>Prevotellaceae</taxon>
        <taxon>Prevotella</taxon>
    </lineage>
</organism>
<dbReference type="EMBL" id="UGTP01000004">
    <property type="protein sequence ID" value="SUC37825.1"/>
    <property type="molecule type" value="Genomic_DNA"/>
</dbReference>
<proteinExistence type="predicted"/>
<dbReference type="GeneID" id="78571937"/>
<keyword evidence="4" id="KW-1185">Reference proteome</keyword>
<keyword evidence="1" id="KW-0812">Transmembrane</keyword>
<dbReference type="Proteomes" id="UP000254235">
    <property type="component" value="Unassembled WGS sequence"/>
</dbReference>